<name>A0A8H6RGK8_9PEZI</name>
<evidence type="ECO:0000256" key="4">
    <source>
        <dbReference type="ARBA" id="ARBA00022692"/>
    </source>
</evidence>
<evidence type="ECO:0000256" key="2">
    <source>
        <dbReference type="ARBA" id="ARBA00010992"/>
    </source>
</evidence>
<comment type="caution">
    <text evidence="9">The sequence shown here is derived from an EMBL/GenBank/DDBJ whole genome shotgun (WGS) entry which is preliminary data.</text>
</comment>
<feature type="transmembrane region" description="Helical" evidence="7">
    <location>
        <begin position="343"/>
        <end position="362"/>
    </location>
</feature>
<reference evidence="9" key="1">
    <citation type="submission" date="2020-04" db="EMBL/GenBank/DDBJ databases">
        <title>Draft genome resource of the tomato pathogen Pseudocercospora fuligena.</title>
        <authorList>
            <person name="Zaccaron A."/>
        </authorList>
    </citation>
    <scope>NUCLEOTIDE SEQUENCE</scope>
    <source>
        <strain evidence="9">PF001</strain>
    </source>
</reference>
<dbReference type="PANTHER" id="PTHR48022:SF59">
    <property type="entry name" value="MAJOR FACILITATOR SUPERFAMILY (MFS) PROFILE DOMAIN-CONTAINING PROTEIN"/>
    <property type="match status" value="1"/>
</dbReference>
<feature type="transmembrane region" description="Helical" evidence="7">
    <location>
        <begin position="243"/>
        <end position="263"/>
    </location>
</feature>
<protein>
    <submittedName>
        <fullName evidence="9">Putative quinate permease</fullName>
    </submittedName>
</protein>
<dbReference type="PROSITE" id="PS00216">
    <property type="entry name" value="SUGAR_TRANSPORT_1"/>
    <property type="match status" value="1"/>
</dbReference>
<dbReference type="OrthoDB" id="5296287at2759"/>
<feature type="transmembrane region" description="Helical" evidence="7">
    <location>
        <begin position="78"/>
        <end position="97"/>
    </location>
</feature>
<comment type="subcellular location">
    <subcellularLocation>
        <location evidence="1">Membrane</location>
        <topology evidence="1">Multi-pass membrane protein</topology>
    </subcellularLocation>
</comment>
<dbReference type="GO" id="GO:0005351">
    <property type="term" value="F:carbohydrate:proton symporter activity"/>
    <property type="evidence" value="ECO:0007669"/>
    <property type="project" value="TreeGrafter"/>
</dbReference>
<dbReference type="Pfam" id="PF00083">
    <property type="entry name" value="Sugar_tr"/>
    <property type="match status" value="1"/>
</dbReference>
<accession>A0A8H6RGK8</accession>
<keyword evidence="3" id="KW-0813">Transport</keyword>
<gene>
    <name evidence="9" type="ORF">HII31_08237</name>
</gene>
<evidence type="ECO:0000256" key="6">
    <source>
        <dbReference type="ARBA" id="ARBA00023136"/>
    </source>
</evidence>
<feature type="domain" description="Major facilitator superfamily (MFS) profile" evidence="8">
    <location>
        <begin position="1"/>
        <end position="368"/>
    </location>
</feature>
<dbReference type="InterPro" id="IPR005828">
    <property type="entry name" value="MFS_sugar_transport-like"/>
</dbReference>
<dbReference type="PRINTS" id="PR00171">
    <property type="entry name" value="SUGRTRNSPORT"/>
</dbReference>
<feature type="transmembrane region" description="Helical" evidence="7">
    <location>
        <begin position="12"/>
        <end position="32"/>
    </location>
</feature>
<feature type="transmembrane region" description="Helical" evidence="7">
    <location>
        <begin position="44"/>
        <end position="66"/>
    </location>
</feature>
<dbReference type="PROSITE" id="PS50850">
    <property type="entry name" value="MFS"/>
    <property type="match status" value="1"/>
</dbReference>
<evidence type="ECO:0000313" key="10">
    <source>
        <dbReference type="Proteomes" id="UP000660729"/>
    </source>
</evidence>
<evidence type="ECO:0000259" key="8">
    <source>
        <dbReference type="PROSITE" id="PS50850"/>
    </source>
</evidence>
<dbReference type="AlphaFoldDB" id="A0A8H6RGK8"/>
<sequence length="408" mass="45036">MFTPNVSGLYAARIISGLGIGALSVTGPMTIAELAPPEIRGLLTAWYSVMQMVALTSSTLTTYGIQLHMAPSRLQYQLALFVPCIFMFLLSIFSFWLPESPRWLMLAGAHDEAVTALLRLRRLPASHPRIQQEIQAIWETIESETELSRNGARSFAGIKAVAKETFTVRSNVYRLQQALILYVLPQLSGGNSVTNYFIPLTKILGIQHNPTHGIFLSGMYALSKLFFTLIASFILIDGLGRRGSLFLGTTMQMICNIYLAAYLKVEQDTGASHAASEAALAFIFINAFGYAVGLLTLPYCFGGELWPDNIRSFGAALAQTCHWLFHFGMTYGLPGLLAATDNWGAFVFFAAWCLIALVYVFFMVPEIANLSVEEMEKVFSRPMFTAYKAGGRKDEIQTLEGADLHDLS</sequence>
<keyword evidence="5 7" id="KW-1133">Transmembrane helix</keyword>
<dbReference type="InterPro" id="IPR020846">
    <property type="entry name" value="MFS_dom"/>
</dbReference>
<comment type="similarity">
    <text evidence="2">Belongs to the major facilitator superfamily. Sugar transporter (TC 2.A.1.1) family.</text>
</comment>
<feature type="transmembrane region" description="Helical" evidence="7">
    <location>
        <begin position="278"/>
        <end position="301"/>
    </location>
</feature>
<dbReference type="PANTHER" id="PTHR48022">
    <property type="entry name" value="PLASTIDIC GLUCOSE TRANSPORTER 4"/>
    <property type="match status" value="1"/>
</dbReference>
<dbReference type="EMBL" id="JABCIY010000169">
    <property type="protein sequence ID" value="KAF7190523.1"/>
    <property type="molecule type" value="Genomic_DNA"/>
</dbReference>
<evidence type="ECO:0000256" key="7">
    <source>
        <dbReference type="SAM" id="Phobius"/>
    </source>
</evidence>
<dbReference type="InterPro" id="IPR050360">
    <property type="entry name" value="MFS_Sugar_Transporters"/>
</dbReference>
<keyword evidence="10" id="KW-1185">Reference proteome</keyword>
<keyword evidence="4 7" id="KW-0812">Transmembrane</keyword>
<dbReference type="Gene3D" id="1.20.1250.20">
    <property type="entry name" value="MFS general substrate transporter like domains"/>
    <property type="match status" value="1"/>
</dbReference>
<feature type="transmembrane region" description="Helical" evidence="7">
    <location>
        <begin position="218"/>
        <end position="236"/>
    </location>
</feature>
<evidence type="ECO:0000256" key="5">
    <source>
        <dbReference type="ARBA" id="ARBA00022989"/>
    </source>
</evidence>
<dbReference type="Proteomes" id="UP000660729">
    <property type="component" value="Unassembled WGS sequence"/>
</dbReference>
<evidence type="ECO:0000256" key="3">
    <source>
        <dbReference type="ARBA" id="ARBA00022448"/>
    </source>
</evidence>
<proteinExistence type="inferred from homology"/>
<keyword evidence="6 7" id="KW-0472">Membrane</keyword>
<dbReference type="GO" id="GO:0016020">
    <property type="term" value="C:membrane"/>
    <property type="evidence" value="ECO:0007669"/>
    <property type="project" value="UniProtKB-SubCell"/>
</dbReference>
<dbReference type="InterPro" id="IPR036259">
    <property type="entry name" value="MFS_trans_sf"/>
</dbReference>
<dbReference type="SUPFAM" id="SSF103473">
    <property type="entry name" value="MFS general substrate transporter"/>
    <property type="match status" value="1"/>
</dbReference>
<organism evidence="9 10">
    <name type="scientific">Pseudocercospora fuligena</name>
    <dbReference type="NCBI Taxonomy" id="685502"/>
    <lineage>
        <taxon>Eukaryota</taxon>
        <taxon>Fungi</taxon>
        <taxon>Dikarya</taxon>
        <taxon>Ascomycota</taxon>
        <taxon>Pezizomycotina</taxon>
        <taxon>Dothideomycetes</taxon>
        <taxon>Dothideomycetidae</taxon>
        <taxon>Mycosphaerellales</taxon>
        <taxon>Mycosphaerellaceae</taxon>
        <taxon>Pseudocercospora</taxon>
    </lineage>
</organism>
<evidence type="ECO:0000313" key="9">
    <source>
        <dbReference type="EMBL" id="KAF7190523.1"/>
    </source>
</evidence>
<evidence type="ECO:0000256" key="1">
    <source>
        <dbReference type="ARBA" id="ARBA00004141"/>
    </source>
</evidence>
<dbReference type="InterPro" id="IPR003663">
    <property type="entry name" value="Sugar/inositol_transpt"/>
</dbReference>
<dbReference type="InterPro" id="IPR005829">
    <property type="entry name" value="Sugar_transporter_CS"/>
</dbReference>